<dbReference type="Proteomes" id="UP000279994">
    <property type="component" value="Unassembled WGS sequence"/>
</dbReference>
<dbReference type="RefSeq" id="WP_123221419.1">
    <property type="nucleotide sequence ID" value="NZ_RJSF01000005.1"/>
</dbReference>
<proteinExistence type="predicted"/>
<dbReference type="AlphaFoldDB" id="A0A3N0GX84"/>
<keyword evidence="2" id="KW-1185">Reference proteome</keyword>
<comment type="caution">
    <text evidence="1">The sequence shown here is derived from an EMBL/GenBank/DDBJ whole genome shotgun (WGS) entry which is preliminary data.</text>
</comment>
<evidence type="ECO:0000313" key="2">
    <source>
        <dbReference type="Proteomes" id="UP000279994"/>
    </source>
</evidence>
<dbReference type="EMBL" id="RJSF01000005">
    <property type="protein sequence ID" value="RNM17083.1"/>
    <property type="molecule type" value="Genomic_DNA"/>
</dbReference>
<organism evidence="1 2">
    <name type="scientific">Nocardioides pocheonensis</name>
    <dbReference type="NCBI Taxonomy" id="661485"/>
    <lineage>
        <taxon>Bacteria</taxon>
        <taxon>Bacillati</taxon>
        <taxon>Actinomycetota</taxon>
        <taxon>Actinomycetes</taxon>
        <taxon>Propionibacteriales</taxon>
        <taxon>Nocardioidaceae</taxon>
        <taxon>Nocardioides</taxon>
    </lineage>
</organism>
<protein>
    <submittedName>
        <fullName evidence="1">Uncharacterized protein</fullName>
    </submittedName>
</protein>
<reference evidence="1 2" key="1">
    <citation type="submission" date="2018-11" db="EMBL/GenBank/DDBJ databases">
        <authorList>
            <person name="Li F."/>
        </authorList>
    </citation>
    <scope>NUCLEOTIDE SEQUENCE [LARGE SCALE GENOMIC DNA]</scope>
    <source>
        <strain evidence="1 2">Gsoil 818</strain>
    </source>
</reference>
<accession>A0A3N0GX84</accession>
<sequence length="124" mass="13389">MTDERAVPTSSRVLHVPVDGELCEADVLRVWEELRQEVACALTGAPGLFPGYDDLEWHLAASGGRDVLVSARAVEVLERRHVVDFEATLVLDSGDGAHPEGPSLAHGRGLSLVLTDRPFADPRP</sequence>
<name>A0A3N0GX84_9ACTN</name>
<dbReference type="OrthoDB" id="9972551at2"/>
<gene>
    <name evidence="1" type="ORF">EFL26_03085</name>
</gene>
<evidence type="ECO:0000313" key="1">
    <source>
        <dbReference type="EMBL" id="RNM17083.1"/>
    </source>
</evidence>